<name>A0A4R5AHP2_9ACTN</name>
<sequence>MTGPATTVTVRVSNTGDVLTKATLATGEWRKYDETPLSVVASDGGSLQVVIYGKQQPPKPAGQRGQWFVSARR</sequence>
<protein>
    <recommendedName>
        <fullName evidence="3">DUF4115 domain-containing protein</fullName>
    </recommendedName>
</protein>
<evidence type="ECO:0008006" key="3">
    <source>
        <dbReference type="Google" id="ProtNLM"/>
    </source>
</evidence>
<comment type="caution">
    <text evidence="1">The sequence shown here is derived from an EMBL/GenBank/DDBJ whole genome shotgun (WGS) entry which is preliminary data.</text>
</comment>
<organism evidence="1 2">
    <name type="scientific">Actinomadura rubrisoli</name>
    <dbReference type="NCBI Taxonomy" id="2530368"/>
    <lineage>
        <taxon>Bacteria</taxon>
        <taxon>Bacillati</taxon>
        <taxon>Actinomycetota</taxon>
        <taxon>Actinomycetes</taxon>
        <taxon>Streptosporangiales</taxon>
        <taxon>Thermomonosporaceae</taxon>
        <taxon>Actinomadura</taxon>
    </lineage>
</organism>
<dbReference type="EMBL" id="SMKU01000291">
    <property type="protein sequence ID" value="TDD71205.1"/>
    <property type="molecule type" value="Genomic_DNA"/>
</dbReference>
<dbReference type="OrthoDB" id="3483537at2"/>
<evidence type="ECO:0000313" key="1">
    <source>
        <dbReference type="EMBL" id="TDD71205.1"/>
    </source>
</evidence>
<dbReference type="AlphaFoldDB" id="A0A4R5AHP2"/>
<dbReference type="Proteomes" id="UP000294513">
    <property type="component" value="Unassembled WGS sequence"/>
</dbReference>
<accession>A0A4R5AHP2</accession>
<reference evidence="1 2" key="1">
    <citation type="submission" date="2019-03" db="EMBL/GenBank/DDBJ databases">
        <title>Draft genome sequences of novel Actinobacteria.</title>
        <authorList>
            <person name="Sahin N."/>
            <person name="Ay H."/>
            <person name="Saygin H."/>
        </authorList>
    </citation>
    <scope>NUCLEOTIDE SEQUENCE [LARGE SCALE GENOMIC DNA]</scope>
    <source>
        <strain evidence="1 2">H3C3</strain>
    </source>
</reference>
<keyword evidence="2" id="KW-1185">Reference proteome</keyword>
<evidence type="ECO:0000313" key="2">
    <source>
        <dbReference type="Proteomes" id="UP000294513"/>
    </source>
</evidence>
<proteinExistence type="predicted"/>
<gene>
    <name evidence="1" type="ORF">E1298_35955</name>
</gene>